<dbReference type="OrthoDB" id="2160351at2759"/>
<feature type="compositionally biased region" description="Acidic residues" evidence="8">
    <location>
        <begin position="370"/>
        <end position="390"/>
    </location>
</feature>
<keyword evidence="4" id="KW-0479">Metal-binding</keyword>
<dbReference type="PANTHER" id="PTHR12786">
    <property type="entry name" value="SPLICING FACTOR SF3A-RELATED"/>
    <property type="match status" value="1"/>
</dbReference>
<dbReference type="InterPro" id="IPR021966">
    <property type="entry name" value="SF3a60_bindingd"/>
</dbReference>
<evidence type="ECO:0000313" key="11">
    <source>
        <dbReference type="Proteomes" id="UP000601435"/>
    </source>
</evidence>
<proteinExistence type="inferred from homology"/>
<feature type="region of interest" description="Disordered" evidence="8">
    <location>
        <begin position="365"/>
        <end position="402"/>
    </location>
</feature>
<dbReference type="Pfam" id="PF12108">
    <property type="entry name" value="SF3a60_bindingd"/>
    <property type="match status" value="1"/>
</dbReference>
<evidence type="ECO:0000256" key="5">
    <source>
        <dbReference type="ARBA" id="ARBA00022771"/>
    </source>
</evidence>
<evidence type="ECO:0000256" key="4">
    <source>
        <dbReference type="ARBA" id="ARBA00022723"/>
    </source>
</evidence>
<dbReference type="EMBL" id="CAJNJA010005445">
    <property type="protein sequence ID" value="CAE7190493.1"/>
    <property type="molecule type" value="Genomic_DNA"/>
</dbReference>
<dbReference type="GO" id="GO:0008270">
    <property type="term" value="F:zinc ion binding"/>
    <property type="evidence" value="ECO:0007669"/>
    <property type="project" value="UniProtKB-KW"/>
</dbReference>
<protein>
    <submittedName>
        <fullName evidence="10">ATO protein</fullName>
    </submittedName>
</protein>
<evidence type="ECO:0000256" key="8">
    <source>
        <dbReference type="SAM" id="MobiDB-lite"/>
    </source>
</evidence>
<dbReference type="InterPro" id="IPR000690">
    <property type="entry name" value="Matrin/U1-C_Znf_C2H2"/>
</dbReference>
<keyword evidence="7" id="KW-0539">Nucleus</keyword>
<feature type="domain" description="Matrin-type" evidence="9">
    <location>
        <begin position="433"/>
        <end position="464"/>
    </location>
</feature>
<dbReference type="InterPro" id="IPR024598">
    <property type="entry name" value="SF3a60/Prp9_C"/>
</dbReference>
<dbReference type="Pfam" id="PF11931">
    <property type="entry name" value="SF3a60_Prp9_C"/>
    <property type="match status" value="1"/>
</dbReference>
<dbReference type="Pfam" id="PF16837">
    <property type="entry name" value="SF3A3"/>
    <property type="match status" value="1"/>
</dbReference>
<dbReference type="GO" id="GO:0003723">
    <property type="term" value="F:RNA binding"/>
    <property type="evidence" value="ECO:0007669"/>
    <property type="project" value="InterPro"/>
</dbReference>
<reference evidence="10" key="1">
    <citation type="submission" date="2021-02" db="EMBL/GenBank/DDBJ databases">
        <authorList>
            <person name="Dougan E. K."/>
            <person name="Rhodes N."/>
            <person name="Thang M."/>
            <person name="Chan C."/>
        </authorList>
    </citation>
    <scope>NUCLEOTIDE SEQUENCE</scope>
</reference>
<dbReference type="PANTHER" id="PTHR12786:SF2">
    <property type="entry name" value="SPLICING FACTOR 3A SUBUNIT 3"/>
    <property type="match status" value="1"/>
</dbReference>
<dbReference type="InterPro" id="IPR031774">
    <property type="entry name" value="SF3A3_dom"/>
</dbReference>
<evidence type="ECO:0000259" key="9">
    <source>
        <dbReference type="PROSITE" id="PS50171"/>
    </source>
</evidence>
<evidence type="ECO:0000256" key="6">
    <source>
        <dbReference type="ARBA" id="ARBA00022833"/>
    </source>
</evidence>
<accession>A0A812IZL1</accession>
<evidence type="ECO:0000313" key="10">
    <source>
        <dbReference type="EMBL" id="CAE7190493.1"/>
    </source>
</evidence>
<evidence type="ECO:0000256" key="3">
    <source>
        <dbReference type="ARBA" id="ARBA00022553"/>
    </source>
</evidence>
<gene>
    <name evidence="10" type="primary">ATO</name>
    <name evidence="10" type="ORF">SNEC2469_LOCUS1116</name>
</gene>
<comment type="subcellular location">
    <subcellularLocation>
        <location evidence="1">Nucleus</location>
    </subcellularLocation>
</comment>
<evidence type="ECO:0000256" key="1">
    <source>
        <dbReference type="ARBA" id="ARBA00004123"/>
    </source>
</evidence>
<dbReference type="AlphaFoldDB" id="A0A812IZL1"/>
<keyword evidence="11" id="KW-1185">Reference proteome</keyword>
<evidence type="ECO:0000256" key="2">
    <source>
        <dbReference type="ARBA" id="ARBA00008776"/>
    </source>
</evidence>
<organism evidence="10 11">
    <name type="scientific">Symbiodinium necroappetens</name>
    <dbReference type="NCBI Taxonomy" id="1628268"/>
    <lineage>
        <taxon>Eukaryota</taxon>
        <taxon>Sar</taxon>
        <taxon>Alveolata</taxon>
        <taxon>Dinophyceae</taxon>
        <taxon>Suessiales</taxon>
        <taxon>Symbiodiniaceae</taxon>
        <taxon>Symbiodinium</taxon>
    </lineage>
</organism>
<keyword evidence="5" id="KW-0863">Zinc-finger</keyword>
<evidence type="ECO:0000256" key="7">
    <source>
        <dbReference type="ARBA" id="ARBA00023242"/>
    </source>
</evidence>
<keyword evidence="6" id="KW-0862">Zinc</keyword>
<dbReference type="PROSITE" id="PS50171">
    <property type="entry name" value="ZF_MATRIN"/>
    <property type="match status" value="1"/>
</dbReference>
<dbReference type="Proteomes" id="UP000601435">
    <property type="component" value="Unassembled WGS sequence"/>
</dbReference>
<dbReference type="GO" id="GO:0005681">
    <property type="term" value="C:spliceosomal complex"/>
    <property type="evidence" value="ECO:0007669"/>
    <property type="project" value="InterPro"/>
</dbReference>
<dbReference type="InterPro" id="IPR051421">
    <property type="entry name" value="RNA_Proc_DNA_Dmg_Regulator"/>
</dbReference>
<keyword evidence="3" id="KW-0597">Phosphoprotein</keyword>
<comment type="caution">
    <text evidence="10">The sequence shown here is derived from an EMBL/GenBank/DDBJ whole genome shotgun (WGS) entry which is preliminary data.</text>
</comment>
<comment type="similarity">
    <text evidence="2">Belongs to the SF3A3 family.</text>
</comment>
<dbReference type="GO" id="GO:0000398">
    <property type="term" value="P:mRNA splicing, via spliceosome"/>
    <property type="evidence" value="ECO:0007669"/>
    <property type="project" value="InterPro"/>
</dbReference>
<name>A0A812IZL1_9DINO</name>
<sequence>MSFSVLEQLRSSHEDIENIEKAMSMVLMDKHKNSKAAVSCEHALKYLVEATQLKCKTAIDIYQDKDGMRTDDINALAGQRADKKGGDVWTSFYDKVKEVKDYHRRFSVNQGLPEVQNSEWFYQRALENDKTESLFSGEEDYGKRVDMHELFVTYLNLKKISTQRRNNFRAATYTRLKKKTVDLEPDDPEVDKTVEKEYHELDYIEWLKTFDQFHEISRYCKYGEKNYSEYLEGLISYLRGFLLRTQPLIDVTKLEQQFEKEFEERWGDKSIPGWQEATHKDKLFCMPTNKLFNKDVLKTHHEGGKNYKRKLAEMQKLSVESQNEFVSKVEEQDKAIARLESRAAKWHDLLSDAINETIQHLQKKQSQTIEEMELEKDESDEDEDMEDDGADVASNAGDDEERPIYNPLNLPLGWDGKPIPFWLYKLHGMGIEYKCEICGNYSYWGRRAFERHFQEWRHAFGMRCLKIPNTAHFKEITKIEEAITLYEKLKRDAEEQTFRPEQDVECEDIQGNVMSQRAFEDLRRQGLV</sequence>